<dbReference type="EMBL" id="AP025628">
    <property type="protein sequence ID" value="BDG62441.1"/>
    <property type="molecule type" value="Genomic_DNA"/>
</dbReference>
<keyword evidence="2" id="KW-0560">Oxidoreductase</keyword>
<dbReference type="AlphaFoldDB" id="A0AA35CR58"/>
<dbReference type="Proteomes" id="UP001163687">
    <property type="component" value="Chromosome"/>
</dbReference>
<dbReference type="GO" id="GO:0016702">
    <property type="term" value="F:oxidoreductase activity, acting on single donors with incorporation of molecular oxygen, incorporation of two atoms of oxygen"/>
    <property type="evidence" value="ECO:0007669"/>
    <property type="project" value="UniProtKB-ARBA"/>
</dbReference>
<accession>A0AA35CR58</accession>
<dbReference type="GO" id="GO:0008198">
    <property type="term" value="F:ferrous iron binding"/>
    <property type="evidence" value="ECO:0007669"/>
    <property type="project" value="InterPro"/>
</dbReference>
<dbReference type="RefSeq" id="WP_264843027.1">
    <property type="nucleotide sequence ID" value="NZ_AP025628.1"/>
</dbReference>
<evidence type="ECO:0000313" key="2">
    <source>
        <dbReference type="EMBL" id="BDG62441.1"/>
    </source>
</evidence>
<organism evidence="2 3">
    <name type="scientific">Caldinitratiruptor microaerophilus</name>
    <dbReference type="NCBI Taxonomy" id="671077"/>
    <lineage>
        <taxon>Bacteria</taxon>
        <taxon>Bacillati</taxon>
        <taxon>Bacillota</taxon>
        <taxon>Clostridia</taxon>
        <taxon>Eubacteriales</taxon>
        <taxon>Symbiobacteriaceae</taxon>
        <taxon>Caldinitratiruptor</taxon>
    </lineage>
</organism>
<proteinExistence type="predicted"/>
<evidence type="ECO:0000259" key="1">
    <source>
        <dbReference type="Pfam" id="PF02900"/>
    </source>
</evidence>
<keyword evidence="3" id="KW-1185">Reference proteome</keyword>
<protein>
    <submittedName>
        <fullName evidence="2">Extradiol dioxygenase</fullName>
    </submittedName>
</protein>
<gene>
    <name evidence="2" type="ORF">caldi_35310</name>
</gene>
<evidence type="ECO:0000313" key="3">
    <source>
        <dbReference type="Proteomes" id="UP001163687"/>
    </source>
</evidence>
<dbReference type="KEGG" id="cmic:caldi_35310"/>
<reference evidence="2" key="1">
    <citation type="submission" date="2022-03" db="EMBL/GenBank/DDBJ databases">
        <title>Complete genome sequence of Caldinitratiruptor microaerophilus.</title>
        <authorList>
            <person name="Mukaiyama R."/>
            <person name="Nishiyama T."/>
            <person name="Ueda K."/>
        </authorList>
    </citation>
    <scope>NUCLEOTIDE SEQUENCE</scope>
    <source>
        <strain evidence="2">JCM 16183</strain>
    </source>
</reference>
<sequence length="278" mass="29739">MGLIFAAIAPHGGECLPEFAVHAPERAARTRAAMARMGERLAELEPDVVVVATPHGLAVPGAMALPIAAEARGHLEGGGQRVEAGFAIDGPLAWTLAAHGARAGVPVAPSFFPQGFTAPLDWGALIPLYYMGRSYRPRPEVVLVTPSPDLPLSLHVKFGEALAEVAEASGRRVAFIASADQGHCHHPDGPYGYDEKSAEYDRLFCEAVEAQDLGRLLNVDGELVERGKPDSLWQALILHGALQRRPMQGRLLSYEVPTYFGMACAMYEPQDGSPATSR</sequence>
<dbReference type="InterPro" id="IPR004183">
    <property type="entry name" value="Xdiol_dOase_suB"/>
</dbReference>
<dbReference type="Pfam" id="PF02900">
    <property type="entry name" value="LigB"/>
    <property type="match status" value="1"/>
</dbReference>
<feature type="domain" description="Extradiol ring-cleavage dioxygenase class III enzyme subunit B" evidence="1">
    <location>
        <begin position="32"/>
        <end position="255"/>
    </location>
</feature>
<dbReference type="SUPFAM" id="SSF53213">
    <property type="entry name" value="LigB-like"/>
    <property type="match status" value="1"/>
</dbReference>
<name>A0AA35CR58_9FIRM</name>
<keyword evidence="2" id="KW-0223">Dioxygenase</keyword>
<dbReference type="Gene3D" id="3.40.830.10">
    <property type="entry name" value="LigB-like"/>
    <property type="match status" value="1"/>
</dbReference>